<evidence type="ECO:0000313" key="8">
    <source>
        <dbReference type="Proteomes" id="UP000069272"/>
    </source>
</evidence>
<dbReference type="GeneID" id="118457768"/>
<dbReference type="RefSeq" id="XP_035775485.1">
    <property type="nucleotide sequence ID" value="XM_035919592.1"/>
</dbReference>
<evidence type="ECO:0000256" key="3">
    <source>
        <dbReference type="ARBA" id="ARBA00022630"/>
    </source>
</evidence>
<dbReference type="AlphaFoldDB" id="A0A182FZT6"/>
<dbReference type="PROSITE" id="PS00624">
    <property type="entry name" value="GMC_OXRED_2"/>
    <property type="match status" value="1"/>
</dbReference>
<evidence type="ECO:0000313" key="7">
    <source>
        <dbReference type="EnsemblMetazoa" id="AALB015520-PD"/>
    </source>
</evidence>
<dbReference type="Gene3D" id="3.50.50.60">
    <property type="entry name" value="FAD/NAD(P)-binding domain"/>
    <property type="match status" value="1"/>
</dbReference>
<sequence length="633" mass="70105">MEALLNSQCSGQSVGPANQLFGLLVQTILAAQCTISPPDMWPKDYGPTALARGLDEYDFVIVGAGSAGSVLANRLSENPDWKVLLLEAGGDPPMESEIPETFFAIQKTAGDWENYAEPTPHASKGSKDGAFWPRGRMLGGCGAINAMIYVRGNSRDYDRWQEQGNAGWGWDQVLPYFKKSEDNQDAELLQRDGGRFHGKGGYLKVGNFPVEHPLADIFLRGFDEAGFERTTDVNGARQVGFGRVQGTIINGTRCSPAKAFLVPVKDRPNLHVIKHGVVVTIEPDQDTGRFKYVNFLVDNKILKTAHVRKEILLAAGSINTPHILQRSGIGPRSLLEQVNIPVVADLPVGENLQDHLFVPVLFKFHKTTGENYDTPRELAKNMFQYLMTRSGPMAGHGVTNLIGFINTLEPSDPFPDIQYHFFQFEKGSGKSLMFSDKVGYNEEISGSMLEAATEADVVMAIVVLLNPKSRGRVTLETREFNEFNPPKIVSGYLEHEDDMAAVLRGIRHILRLAETKTFREHEGEVHRMRIAECDQLEYGSDGYWECYSRHMTLTLYHPVGTAKMGPDSDPTAVVDERLRVKGVQGLRVVDGSIMPTIVSGNTNAPIMMIGEKASDMIKSDWKSKESKGHHNEL</sequence>
<dbReference type="KEGG" id="aali:118457768"/>
<evidence type="ECO:0000256" key="2">
    <source>
        <dbReference type="ARBA" id="ARBA00010790"/>
    </source>
</evidence>
<name>A0A182FZT6_ANOAL</name>
<feature type="domain" description="Glucose-methanol-choline oxidoreductase N-terminal" evidence="6">
    <location>
        <begin position="316"/>
        <end position="330"/>
    </location>
</feature>
<dbReference type="InterPro" id="IPR036188">
    <property type="entry name" value="FAD/NAD-bd_sf"/>
</dbReference>
<dbReference type="InterPro" id="IPR007867">
    <property type="entry name" value="GMC_OxRtase_C"/>
</dbReference>
<dbReference type="Gene3D" id="3.30.560.10">
    <property type="entry name" value="Glucose Oxidase, domain 3"/>
    <property type="match status" value="1"/>
</dbReference>
<evidence type="ECO:0000259" key="6">
    <source>
        <dbReference type="PROSITE" id="PS00624"/>
    </source>
</evidence>
<dbReference type="EnsemblMetazoa" id="AALB015520-RD">
    <property type="protein sequence ID" value="AALB015520-PD"/>
    <property type="gene ID" value="AALB015520"/>
</dbReference>
<organism evidence="7 8">
    <name type="scientific">Anopheles albimanus</name>
    <name type="common">New world malaria mosquito</name>
    <dbReference type="NCBI Taxonomy" id="7167"/>
    <lineage>
        <taxon>Eukaryota</taxon>
        <taxon>Metazoa</taxon>
        <taxon>Ecdysozoa</taxon>
        <taxon>Arthropoda</taxon>
        <taxon>Hexapoda</taxon>
        <taxon>Insecta</taxon>
        <taxon>Pterygota</taxon>
        <taxon>Neoptera</taxon>
        <taxon>Endopterygota</taxon>
        <taxon>Diptera</taxon>
        <taxon>Nematocera</taxon>
        <taxon>Culicoidea</taxon>
        <taxon>Culicidae</taxon>
        <taxon>Anophelinae</taxon>
        <taxon>Anopheles</taxon>
    </lineage>
</organism>
<dbReference type="Proteomes" id="UP000069272">
    <property type="component" value="Chromosome 2R"/>
</dbReference>
<dbReference type="SUPFAM" id="SSF54373">
    <property type="entry name" value="FAD-linked reductases, C-terminal domain"/>
    <property type="match status" value="1"/>
</dbReference>
<dbReference type="InterPro" id="IPR000172">
    <property type="entry name" value="GMC_OxRdtase_N"/>
</dbReference>
<evidence type="ECO:0000256" key="1">
    <source>
        <dbReference type="ARBA" id="ARBA00001974"/>
    </source>
</evidence>
<protein>
    <recommendedName>
        <fullName evidence="6">Glucose-methanol-choline oxidoreductase N-terminal domain-containing protein</fullName>
    </recommendedName>
</protein>
<reference evidence="7 8" key="1">
    <citation type="journal article" date="2017" name="G3 (Bethesda)">
        <title>The Physical Genome Mapping of Anopheles albimanus Corrected Scaffold Misassemblies and Identified Interarm Rearrangements in Genus Anopheles.</title>
        <authorList>
            <person name="Artemov G.N."/>
            <person name="Peery A.N."/>
            <person name="Jiang X."/>
            <person name="Tu Z."/>
            <person name="Stegniy V.N."/>
            <person name="Sharakhova M.V."/>
            <person name="Sharakhov I.V."/>
        </authorList>
    </citation>
    <scope>NUCLEOTIDE SEQUENCE [LARGE SCALE GENOMIC DNA]</scope>
    <source>
        <strain evidence="7 8">ALBI9_A</strain>
    </source>
</reference>
<dbReference type="InterPro" id="IPR012132">
    <property type="entry name" value="GMC_OxRdtase"/>
</dbReference>
<keyword evidence="3" id="KW-0285">Flavoprotein</keyword>
<dbReference type="Pfam" id="PF00732">
    <property type="entry name" value="GMC_oxred_N"/>
    <property type="match status" value="1"/>
</dbReference>
<feature type="binding site" evidence="5">
    <location>
        <position position="591"/>
    </location>
    <ligand>
        <name>FAD</name>
        <dbReference type="ChEBI" id="CHEBI:57692"/>
    </ligand>
</feature>
<dbReference type="GO" id="GO:0050660">
    <property type="term" value="F:flavin adenine dinucleotide binding"/>
    <property type="evidence" value="ECO:0007669"/>
    <property type="project" value="InterPro"/>
</dbReference>
<reference evidence="7" key="2">
    <citation type="submission" date="2022-08" db="UniProtKB">
        <authorList>
            <consortium name="EnsemblMetazoa"/>
        </authorList>
    </citation>
    <scope>IDENTIFICATION</scope>
    <source>
        <strain evidence="7">STECLA/ALBI9_A</strain>
    </source>
</reference>
<dbReference type="PANTHER" id="PTHR11552">
    <property type="entry name" value="GLUCOSE-METHANOL-CHOLINE GMC OXIDOREDUCTASE"/>
    <property type="match status" value="1"/>
</dbReference>
<evidence type="ECO:0000256" key="5">
    <source>
        <dbReference type="PIRSR" id="PIRSR000137-2"/>
    </source>
</evidence>
<dbReference type="Pfam" id="PF05199">
    <property type="entry name" value="GMC_oxred_C"/>
    <property type="match status" value="1"/>
</dbReference>
<dbReference type="VEuPathDB" id="VectorBase:AALB015520"/>
<dbReference type="STRING" id="7167.A0A182FZT6"/>
<dbReference type="PIRSF" id="PIRSF000137">
    <property type="entry name" value="Alcohol_oxidase"/>
    <property type="match status" value="1"/>
</dbReference>
<proteinExistence type="inferred from homology"/>
<comment type="cofactor">
    <cofactor evidence="1 5">
        <name>FAD</name>
        <dbReference type="ChEBI" id="CHEBI:57692"/>
    </cofactor>
</comment>
<dbReference type="OrthoDB" id="269227at2759"/>
<accession>A0A182FZT6</accession>
<evidence type="ECO:0000256" key="4">
    <source>
        <dbReference type="ARBA" id="ARBA00022827"/>
    </source>
</evidence>
<keyword evidence="8" id="KW-1185">Reference proteome</keyword>
<dbReference type="PANTHER" id="PTHR11552:SF147">
    <property type="entry name" value="CHOLINE DEHYDROGENASE, MITOCHONDRIAL"/>
    <property type="match status" value="1"/>
</dbReference>
<comment type="similarity">
    <text evidence="2">Belongs to the GMC oxidoreductase family.</text>
</comment>
<dbReference type="VEuPathDB" id="VectorBase:AALB20_034933"/>
<dbReference type="SUPFAM" id="SSF51905">
    <property type="entry name" value="FAD/NAD(P)-binding domain"/>
    <property type="match status" value="1"/>
</dbReference>
<keyword evidence="4 5" id="KW-0274">FAD</keyword>
<dbReference type="GO" id="GO:0016614">
    <property type="term" value="F:oxidoreductase activity, acting on CH-OH group of donors"/>
    <property type="evidence" value="ECO:0007669"/>
    <property type="project" value="InterPro"/>
</dbReference>
<feature type="binding site" evidence="5">
    <location>
        <position position="278"/>
    </location>
    <ligand>
        <name>FAD</name>
        <dbReference type="ChEBI" id="CHEBI:57692"/>
    </ligand>
</feature>